<dbReference type="EMBL" id="HACG01025372">
    <property type="protein sequence ID" value="CEK72237.1"/>
    <property type="molecule type" value="Transcribed_RNA"/>
</dbReference>
<organism evidence="1">
    <name type="scientific">Arion vulgaris</name>
    <dbReference type="NCBI Taxonomy" id="1028688"/>
    <lineage>
        <taxon>Eukaryota</taxon>
        <taxon>Metazoa</taxon>
        <taxon>Spiralia</taxon>
        <taxon>Lophotrochozoa</taxon>
        <taxon>Mollusca</taxon>
        <taxon>Gastropoda</taxon>
        <taxon>Heterobranchia</taxon>
        <taxon>Euthyneura</taxon>
        <taxon>Panpulmonata</taxon>
        <taxon>Eupulmonata</taxon>
        <taxon>Stylommatophora</taxon>
        <taxon>Helicina</taxon>
        <taxon>Arionoidea</taxon>
        <taxon>Arionidae</taxon>
        <taxon>Arion</taxon>
    </lineage>
</organism>
<reference evidence="1" key="1">
    <citation type="submission" date="2014-12" db="EMBL/GenBank/DDBJ databases">
        <title>Insight into the proteome of Arion vulgaris.</title>
        <authorList>
            <person name="Aradska J."/>
            <person name="Bulat T."/>
            <person name="Smidak R."/>
            <person name="Sarate P."/>
            <person name="Gangsoo J."/>
            <person name="Sialana F."/>
            <person name="Bilban M."/>
            <person name="Lubec G."/>
        </authorList>
    </citation>
    <scope>NUCLEOTIDE SEQUENCE</scope>
    <source>
        <tissue evidence="1">Skin</tissue>
    </source>
</reference>
<evidence type="ECO:0000313" key="1">
    <source>
        <dbReference type="EMBL" id="CEK72237.1"/>
    </source>
</evidence>
<protein>
    <submittedName>
        <fullName evidence="1">Uncharacterized protein</fullName>
    </submittedName>
</protein>
<accession>A0A0B6ZV48</accession>
<dbReference type="AlphaFoldDB" id="A0A0B6ZV48"/>
<sequence>PDIHMGQTNAQMGITDVHMRQTDAHMAQTDVHMGQTGVRMGHTGVHMTQITNLTDRTTAAAGWAELVRVTGQMFIT</sequence>
<name>A0A0B6ZV48_9EUPU</name>
<gene>
    <name evidence="1" type="primary">ORF81599</name>
</gene>
<feature type="non-terminal residue" evidence="1">
    <location>
        <position position="1"/>
    </location>
</feature>
<proteinExistence type="predicted"/>